<feature type="region of interest" description="Disordered" evidence="1">
    <location>
        <begin position="1"/>
        <end position="48"/>
    </location>
</feature>
<evidence type="ECO:0000256" key="1">
    <source>
        <dbReference type="SAM" id="MobiDB-lite"/>
    </source>
</evidence>
<keyword evidence="3" id="KW-1185">Reference proteome</keyword>
<comment type="caution">
    <text evidence="2">The sequence shown here is derived from an EMBL/GenBank/DDBJ whole genome shotgun (WGS) entry which is preliminary data.</text>
</comment>
<reference evidence="2 3" key="1">
    <citation type="submission" date="2019-03" db="EMBL/GenBank/DDBJ databases">
        <title>Genomic Encyclopedia of Archaeal and Bacterial Type Strains, Phase II (KMG-II): from individual species to whole genera.</title>
        <authorList>
            <person name="Goeker M."/>
        </authorList>
    </citation>
    <scope>NUCLEOTIDE SEQUENCE [LARGE SCALE GENOMIC DNA]</scope>
    <source>
        <strain evidence="2 3">DSM 28353</strain>
    </source>
</reference>
<evidence type="ECO:0000313" key="2">
    <source>
        <dbReference type="EMBL" id="TDQ79581.1"/>
    </source>
</evidence>
<proteinExistence type="predicted"/>
<organism evidence="2 3">
    <name type="scientific">Sphingobacterium yanglingense</name>
    <dbReference type="NCBI Taxonomy" id="1437280"/>
    <lineage>
        <taxon>Bacteria</taxon>
        <taxon>Pseudomonadati</taxon>
        <taxon>Bacteroidota</taxon>
        <taxon>Sphingobacteriia</taxon>
        <taxon>Sphingobacteriales</taxon>
        <taxon>Sphingobacteriaceae</taxon>
        <taxon>Sphingobacterium</taxon>
    </lineage>
</organism>
<feature type="compositionally biased region" description="Basic and acidic residues" evidence="1">
    <location>
        <begin position="1"/>
        <end position="13"/>
    </location>
</feature>
<sequence>MAAGEVKTKKEDTTAQGAGSTSVDEIIQTSKTDAPTIDESIKSDVDTSNEAPQWALDLIESNNAVIESNNAVVLAVESFNENASRVVREVLEEARLVGSTKPVNTAKPKAEITINKKATYVVAKGKKFQSSVSGNIVEEGTELNGLETERLRSLIAQGIAVEKSED</sequence>
<dbReference type="RefSeq" id="WP_133583360.1">
    <property type="nucleotide sequence ID" value="NZ_SNYV01000011.1"/>
</dbReference>
<evidence type="ECO:0000313" key="3">
    <source>
        <dbReference type="Proteomes" id="UP000295292"/>
    </source>
</evidence>
<dbReference type="EMBL" id="SNYV01000011">
    <property type="protein sequence ID" value="TDQ79581.1"/>
    <property type="molecule type" value="Genomic_DNA"/>
</dbReference>
<dbReference type="AlphaFoldDB" id="A0A4R6WNA3"/>
<dbReference type="Proteomes" id="UP000295292">
    <property type="component" value="Unassembled WGS sequence"/>
</dbReference>
<feature type="compositionally biased region" description="Polar residues" evidence="1">
    <location>
        <begin position="14"/>
        <end position="33"/>
    </location>
</feature>
<protein>
    <submittedName>
        <fullName evidence="2">Uncharacterized protein</fullName>
    </submittedName>
</protein>
<accession>A0A4R6WNA3</accession>
<name>A0A4R6WNA3_9SPHI</name>
<gene>
    <name evidence="2" type="ORF">CLV99_1026</name>
</gene>